<name>A0A482WKD3_LAOST</name>
<evidence type="ECO:0000256" key="5">
    <source>
        <dbReference type="SAM" id="SignalP"/>
    </source>
</evidence>
<feature type="compositionally biased region" description="Polar residues" evidence="4">
    <location>
        <begin position="468"/>
        <end position="479"/>
    </location>
</feature>
<evidence type="ECO:0000256" key="1">
    <source>
        <dbReference type="ARBA" id="ARBA00004613"/>
    </source>
</evidence>
<feature type="compositionally biased region" description="Basic and acidic residues" evidence="4">
    <location>
        <begin position="213"/>
        <end position="222"/>
    </location>
</feature>
<evidence type="ECO:0000256" key="2">
    <source>
        <dbReference type="ARBA" id="ARBA00022525"/>
    </source>
</evidence>
<dbReference type="AlphaFoldDB" id="A0A482WKD3"/>
<reference evidence="7 8" key="1">
    <citation type="journal article" date="2017" name="Gigascience">
        <title>Genome sequence of the small brown planthopper, Laodelphax striatellus.</title>
        <authorList>
            <person name="Zhu J."/>
            <person name="Jiang F."/>
            <person name="Wang X."/>
            <person name="Yang P."/>
            <person name="Bao Y."/>
            <person name="Zhao W."/>
            <person name="Wang W."/>
            <person name="Lu H."/>
            <person name="Wang Q."/>
            <person name="Cui N."/>
            <person name="Li J."/>
            <person name="Chen X."/>
            <person name="Luo L."/>
            <person name="Yu J."/>
            <person name="Kang L."/>
            <person name="Cui F."/>
        </authorList>
    </citation>
    <scope>NUCLEOTIDE SEQUENCE [LARGE SCALE GENOMIC DNA]</scope>
    <source>
        <strain evidence="7">Lst14</strain>
    </source>
</reference>
<organism evidence="7 8">
    <name type="scientific">Laodelphax striatellus</name>
    <name type="common">Small brown planthopper</name>
    <name type="synonym">Delphax striatella</name>
    <dbReference type="NCBI Taxonomy" id="195883"/>
    <lineage>
        <taxon>Eukaryota</taxon>
        <taxon>Metazoa</taxon>
        <taxon>Ecdysozoa</taxon>
        <taxon>Arthropoda</taxon>
        <taxon>Hexapoda</taxon>
        <taxon>Insecta</taxon>
        <taxon>Pterygota</taxon>
        <taxon>Neoptera</taxon>
        <taxon>Paraneoptera</taxon>
        <taxon>Hemiptera</taxon>
        <taxon>Auchenorrhyncha</taxon>
        <taxon>Fulgoroidea</taxon>
        <taxon>Delphacidae</taxon>
        <taxon>Criomorphinae</taxon>
        <taxon>Laodelphax</taxon>
    </lineage>
</organism>
<feature type="compositionally biased region" description="Basic and acidic residues" evidence="4">
    <location>
        <begin position="308"/>
        <end position="331"/>
    </location>
</feature>
<feature type="compositionally biased region" description="Basic and acidic residues" evidence="4">
    <location>
        <begin position="806"/>
        <end position="823"/>
    </location>
</feature>
<evidence type="ECO:0000259" key="6">
    <source>
        <dbReference type="PROSITE" id="PS50184"/>
    </source>
</evidence>
<feature type="compositionally biased region" description="Low complexity" evidence="4">
    <location>
        <begin position="228"/>
        <end position="239"/>
    </location>
</feature>
<dbReference type="GO" id="GO:0005576">
    <property type="term" value="C:extracellular region"/>
    <property type="evidence" value="ECO:0007669"/>
    <property type="project" value="UniProtKB-SubCell"/>
</dbReference>
<feature type="compositionally biased region" description="Basic and acidic residues" evidence="4">
    <location>
        <begin position="742"/>
        <end position="754"/>
    </location>
</feature>
<evidence type="ECO:0000256" key="3">
    <source>
        <dbReference type="ARBA" id="ARBA00022729"/>
    </source>
</evidence>
<accession>A0A482WKD3</accession>
<dbReference type="PANTHER" id="PTHR46698:SF4">
    <property type="entry name" value="CROSSVEINLESS 2"/>
    <property type="match status" value="1"/>
</dbReference>
<dbReference type="Pfam" id="PF23334">
    <property type="entry name" value="VWC2L_2nd"/>
    <property type="match status" value="1"/>
</dbReference>
<dbReference type="GO" id="GO:0036122">
    <property type="term" value="F:BMP binding"/>
    <property type="evidence" value="ECO:0007669"/>
    <property type="project" value="TreeGrafter"/>
</dbReference>
<comment type="caution">
    <text evidence="7">The sequence shown here is derived from an EMBL/GenBank/DDBJ whole genome shotgun (WGS) entry which is preliminary data.</text>
</comment>
<dbReference type="EMBL" id="QKKF02033080">
    <property type="protein sequence ID" value="RZF33969.1"/>
    <property type="molecule type" value="Genomic_DNA"/>
</dbReference>
<feature type="compositionally biased region" description="Basic and acidic residues" evidence="4">
    <location>
        <begin position="833"/>
        <end position="843"/>
    </location>
</feature>
<evidence type="ECO:0000313" key="7">
    <source>
        <dbReference type="EMBL" id="RZF33969.1"/>
    </source>
</evidence>
<feature type="compositionally biased region" description="Basic and acidic residues" evidence="4">
    <location>
        <begin position="785"/>
        <end position="797"/>
    </location>
</feature>
<gene>
    <name evidence="7" type="ORF">LSTR_LSTR012089</name>
</gene>
<dbReference type="SUPFAM" id="SSF57603">
    <property type="entry name" value="FnI-like domain"/>
    <property type="match status" value="2"/>
</dbReference>
<proteinExistence type="predicted"/>
<keyword evidence="2" id="KW-0964">Secreted</keyword>
<feature type="region of interest" description="Disordered" evidence="4">
    <location>
        <begin position="176"/>
        <end position="364"/>
    </location>
</feature>
<dbReference type="InParanoid" id="A0A482WKD3"/>
<feature type="compositionally biased region" description="Low complexity" evidence="4">
    <location>
        <begin position="846"/>
        <end position="855"/>
    </location>
</feature>
<feature type="domain" description="VWFC" evidence="6">
    <location>
        <begin position="112"/>
        <end position="172"/>
    </location>
</feature>
<feature type="chain" id="PRO_5019808973" description="VWFC domain-containing protein" evidence="5">
    <location>
        <begin position="24"/>
        <end position="895"/>
    </location>
</feature>
<protein>
    <recommendedName>
        <fullName evidence="6">VWFC domain-containing protein</fullName>
    </recommendedName>
</protein>
<keyword evidence="3 5" id="KW-0732">Signal</keyword>
<dbReference type="SMART" id="SM00214">
    <property type="entry name" value="VWC"/>
    <property type="match status" value="2"/>
</dbReference>
<comment type="subcellular location">
    <subcellularLocation>
        <location evidence="1">Secreted</location>
    </subcellularLocation>
</comment>
<feature type="compositionally biased region" description="Basic and acidic residues" evidence="4">
    <location>
        <begin position="454"/>
        <end position="463"/>
    </location>
</feature>
<feature type="signal peptide" evidence="5">
    <location>
        <begin position="1"/>
        <end position="23"/>
    </location>
</feature>
<dbReference type="Gene3D" id="2.10.70.10">
    <property type="entry name" value="Complement Module, domain 1"/>
    <property type="match status" value="1"/>
</dbReference>
<sequence length="895" mass="97424">MVGGSPGATALAIILLVATLVNAGPINRKWQKRSVGDFNSTDNIFSQGVGGECVTEQGVYHGGESVPSPGPCETCVCRPPPVFCSMVRCPINPGCRTIQRSNQCCPDYRCECEHDGKTYNNGEKIVIPEQPCQVCYCKGGEVMCTSITCYQRDDCQPRYIPGQCCPKYDHCPPLDSSDKKSDTSGGASVKTSRSSNSGYKREMQPWLLTQSASKDHENEHTRAYHPSTTQQDTQTPQDDTQVDKKQPNTVIFTEMTAEEVKTKLKSDADAYENDRNKEESGGKEGGSDNNVGEKNGKDWRKGGGIGNEDEKSINEDGNDENKDNSTTKIVEDFVDNTESTTDGYAETYSATNDQKESTTDFSTNNPEIISDKMIIDESTNPVELEDNFIFNDVSTLYNIVPQDNTESTLGSKGFTTVESDDMGTTSSPDLMEFMSTGVTDDQGTNQYGEYVRDGDGHSTRGLEDEVSTESPVANETNNAEKSGVVTTEGLPSTVYPSTTTGSTLNTLEPTVGVLPEEKLEKQVEDENLGKQVAETKSSTEETLDREVASFVTEIVDEEGDREEKTKRTLLPEPLDGKYTTAIHPSQVAHYHDEKTKLDDFRLHNEDMDKSRNNDVTETKYGIIKSVFISNKDMDSLTGNMNGNLDMMGTTGISTMDIEQNDEERFSTEKISASDEVDDGKVSVESLEDVETKQGTKENLIKKCDPKKKQPKAIGSASKKNEIGVGDMKVKKAVLEGKGSVGGKEKEEDVMNKEELVDDEKEMNLGNNNSSEKSEDSSSSSSSSSDDSKSKSGSKDDDSSSSSSSSESKDDKSKSEEKKYKESDSSSSSSSESNDSKSKSRFEADSSDSSSSSSSSESEDKSKSKSKDDSSDSSSSSSSSESDDSKSKEKSKSDSK</sequence>
<dbReference type="PANTHER" id="PTHR46698">
    <property type="entry name" value="CROSSVEINLESS 2"/>
    <property type="match status" value="1"/>
</dbReference>
<evidence type="ECO:0000313" key="8">
    <source>
        <dbReference type="Proteomes" id="UP000291343"/>
    </source>
</evidence>
<feature type="compositionally biased region" description="Basic and acidic residues" evidence="4">
    <location>
        <begin position="258"/>
        <end position="286"/>
    </location>
</feature>
<feature type="compositionally biased region" description="Basic and acidic residues" evidence="4">
    <location>
        <begin position="882"/>
        <end position="895"/>
    </location>
</feature>
<feature type="region of interest" description="Disordered" evidence="4">
    <location>
        <begin position="454"/>
        <end position="479"/>
    </location>
</feature>
<dbReference type="InterPro" id="IPR001007">
    <property type="entry name" value="VWF_dom"/>
</dbReference>
<evidence type="ECO:0000256" key="4">
    <source>
        <dbReference type="SAM" id="MobiDB-lite"/>
    </source>
</evidence>
<feature type="compositionally biased region" description="Polar residues" evidence="4">
    <location>
        <begin position="336"/>
        <end position="352"/>
    </location>
</feature>
<dbReference type="SMR" id="A0A482WKD3"/>
<dbReference type="GO" id="GO:0030513">
    <property type="term" value="P:positive regulation of BMP signaling pathway"/>
    <property type="evidence" value="ECO:0007669"/>
    <property type="project" value="TreeGrafter"/>
</dbReference>
<feature type="compositionally biased region" description="Basic and acidic residues" evidence="4">
    <location>
        <begin position="857"/>
        <end position="869"/>
    </location>
</feature>
<dbReference type="Proteomes" id="UP000291343">
    <property type="component" value="Unassembled WGS sequence"/>
</dbReference>
<feature type="compositionally biased region" description="Polar residues" evidence="4">
    <location>
        <begin position="183"/>
        <end position="198"/>
    </location>
</feature>
<dbReference type="InterPro" id="IPR052424">
    <property type="entry name" value="Kielin_Chordin-BMP_Reg"/>
</dbReference>
<feature type="region of interest" description="Disordered" evidence="4">
    <location>
        <begin position="703"/>
        <end position="895"/>
    </location>
</feature>
<dbReference type="OrthoDB" id="6132182at2759"/>
<dbReference type="PROSITE" id="PS50184">
    <property type="entry name" value="VWFC_2"/>
    <property type="match status" value="1"/>
</dbReference>
<keyword evidence="8" id="KW-1185">Reference proteome</keyword>